<dbReference type="Pfam" id="PF00561">
    <property type="entry name" value="Abhydrolase_1"/>
    <property type="match status" value="1"/>
</dbReference>
<dbReference type="InterPro" id="IPR005944">
    <property type="entry name" value="Pro_iminopeptidase"/>
</dbReference>
<dbReference type="GO" id="GO:0004177">
    <property type="term" value="F:aminopeptidase activity"/>
    <property type="evidence" value="ECO:0007669"/>
    <property type="project" value="UniProtKB-EC"/>
</dbReference>
<feature type="domain" description="AB hydrolase-1" evidence="3">
    <location>
        <begin position="109"/>
        <end position="448"/>
    </location>
</feature>
<organism evidence="4 5">
    <name type="scientific">Pedobacter nutrimenti</name>
    <dbReference type="NCBI Taxonomy" id="1241337"/>
    <lineage>
        <taxon>Bacteria</taxon>
        <taxon>Pseudomonadati</taxon>
        <taxon>Bacteroidota</taxon>
        <taxon>Sphingobacteriia</taxon>
        <taxon>Sphingobacteriales</taxon>
        <taxon>Sphingobacteriaceae</taxon>
        <taxon>Pedobacter</taxon>
    </lineage>
</organism>
<dbReference type="SUPFAM" id="SSF53474">
    <property type="entry name" value="alpha/beta-Hydrolases"/>
    <property type="match status" value="1"/>
</dbReference>
<dbReference type="GO" id="GO:0006508">
    <property type="term" value="P:proteolysis"/>
    <property type="evidence" value="ECO:0007669"/>
    <property type="project" value="InterPro"/>
</dbReference>
<dbReference type="Gene3D" id="3.40.50.1820">
    <property type="entry name" value="alpha/beta hydrolase"/>
    <property type="match status" value="1"/>
</dbReference>
<sequence>MKFSVVLLAFLFCIIKVHAQQYVPQIESGPSMIKYDPRLIVKSGYLVVPENRQQAKGRKIKIPFVFLRKEESDEKKSISLFTTGGPGYSTISNIDSIGYDSGFLKYGGFIVFDQRGTKRSSVCLDCPEVDTAIKDSYRKHLPKKQLVLEAVEKCRKKFTDQGVNLSAYNTIESAEDINDLRLALNLDPLTLIGMSYSGGLMLTVARNHPEGVRSLILNSPLPGFVNYEEHALFNINEALNQVFDNCESDSLNNPIYKDLRDRFRSYFTSITHKEYWLSYLEKGTKDSIKVKYGKSELLEVIIDRMNTGQVKTVPSVINDLIGGKHNAYIREILDGYFSGDRKLSRGMRYSVYCSEQIAYSDVNVIKKQDNALPWLAGYIFNNVDHEICKCWEVDPEPAEVKDQVYSAIPALISAGDIDPWCRPFYNQQIKRFMPNSQLLVFHNRGHLSGFRLKEVDFLQQFMENPYHKLISTSKEVRVE</sequence>
<dbReference type="InterPro" id="IPR029058">
    <property type="entry name" value="AB_hydrolase_fold"/>
</dbReference>
<reference evidence="4 5" key="1">
    <citation type="submission" date="2018-06" db="EMBL/GenBank/DDBJ databases">
        <title>Genomic Encyclopedia of Archaeal and Bacterial Type Strains, Phase II (KMG-II): from individual species to whole genera.</title>
        <authorList>
            <person name="Goeker M."/>
        </authorList>
    </citation>
    <scope>NUCLEOTIDE SEQUENCE [LARGE SCALE GENOMIC DNA]</scope>
    <source>
        <strain evidence="4 5">DSM 27372</strain>
    </source>
</reference>
<protein>
    <recommendedName>
        <fullName evidence="1">Proline iminopeptidase</fullName>
    </recommendedName>
</protein>
<keyword evidence="4" id="KW-0378">Hydrolase</keyword>
<dbReference type="PANTHER" id="PTHR43722:SF1">
    <property type="entry name" value="PROLINE IMINOPEPTIDASE"/>
    <property type="match status" value="1"/>
</dbReference>
<dbReference type="EMBL" id="QKLU01000005">
    <property type="protein sequence ID" value="PYF72658.1"/>
    <property type="molecule type" value="Genomic_DNA"/>
</dbReference>
<dbReference type="Proteomes" id="UP000248198">
    <property type="component" value="Unassembled WGS sequence"/>
</dbReference>
<gene>
    <name evidence="4" type="ORF">B0O44_10525</name>
</gene>
<dbReference type="InterPro" id="IPR000073">
    <property type="entry name" value="AB_hydrolase_1"/>
</dbReference>
<evidence type="ECO:0000256" key="2">
    <source>
        <dbReference type="SAM" id="SignalP"/>
    </source>
</evidence>
<evidence type="ECO:0000259" key="3">
    <source>
        <dbReference type="Pfam" id="PF00561"/>
    </source>
</evidence>
<comment type="caution">
    <text evidence="4">The sequence shown here is derived from an EMBL/GenBank/DDBJ whole genome shotgun (WGS) entry which is preliminary data.</text>
</comment>
<dbReference type="AlphaFoldDB" id="A0A318UPM2"/>
<keyword evidence="2" id="KW-0732">Signal</keyword>
<keyword evidence="5" id="KW-1185">Reference proteome</keyword>
<evidence type="ECO:0000256" key="1">
    <source>
        <dbReference type="ARBA" id="ARBA00021843"/>
    </source>
</evidence>
<feature type="signal peptide" evidence="2">
    <location>
        <begin position="1"/>
        <end position="19"/>
    </location>
</feature>
<evidence type="ECO:0000313" key="4">
    <source>
        <dbReference type="EMBL" id="PYF72658.1"/>
    </source>
</evidence>
<proteinExistence type="predicted"/>
<accession>A0A318UPM2</accession>
<dbReference type="PANTHER" id="PTHR43722">
    <property type="entry name" value="PROLINE IMINOPEPTIDASE"/>
    <property type="match status" value="1"/>
</dbReference>
<dbReference type="GO" id="GO:0005737">
    <property type="term" value="C:cytoplasm"/>
    <property type="evidence" value="ECO:0007669"/>
    <property type="project" value="InterPro"/>
</dbReference>
<dbReference type="RefSeq" id="WP_110832049.1">
    <property type="nucleotide sequence ID" value="NZ_QKLU01000005.1"/>
</dbReference>
<feature type="chain" id="PRO_5016264452" description="Proline iminopeptidase" evidence="2">
    <location>
        <begin position="20"/>
        <end position="479"/>
    </location>
</feature>
<dbReference type="OrthoDB" id="613638at2"/>
<evidence type="ECO:0000313" key="5">
    <source>
        <dbReference type="Proteomes" id="UP000248198"/>
    </source>
</evidence>
<name>A0A318UPM2_9SPHI</name>